<comment type="caution">
    <text evidence="2">The sequence shown here is derived from an EMBL/GenBank/DDBJ whole genome shotgun (WGS) entry which is preliminary data.</text>
</comment>
<dbReference type="STRING" id="1801.BRW64_19085"/>
<dbReference type="EMBL" id="MIJD01000379">
    <property type="protein sequence ID" value="OPE47249.1"/>
    <property type="molecule type" value="Genomic_DNA"/>
</dbReference>
<evidence type="ECO:0000313" key="5">
    <source>
        <dbReference type="Proteomes" id="UP000220340"/>
    </source>
</evidence>
<reference evidence="3 5" key="2">
    <citation type="submission" date="2017-10" db="EMBL/GenBank/DDBJ databases">
        <title>The new phylogeny of genus Mycobacterium.</title>
        <authorList>
            <person name="Tortoli E."/>
            <person name="Trovato A."/>
            <person name="Cirillo D.M."/>
        </authorList>
    </citation>
    <scope>NUCLEOTIDE SEQUENCE [LARGE SCALE GENOMIC DNA]</scope>
    <source>
        <strain evidence="3 5">IP141170001</strain>
    </source>
</reference>
<proteinExistence type="predicted"/>
<feature type="domain" description="DUF559" evidence="1">
    <location>
        <begin position="212"/>
        <end position="261"/>
    </location>
</feature>
<dbReference type="Proteomes" id="UP000220340">
    <property type="component" value="Unassembled WGS sequence"/>
</dbReference>
<gene>
    <name evidence="2" type="ORF">BV510_25290</name>
    <name evidence="3" type="ORF">CRI78_19640</name>
</gene>
<keyword evidence="5" id="KW-1185">Reference proteome</keyword>
<dbReference type="EMBL" id="PDCR01000026">
    <property type="protein sequence ID" value="PEG52844.1"/>
    <property type="molecule type" value="Genomic_DNA"/>
</dbReference>
<evidence type="ECO:0000313" key="2">
    <source>
        <dbReference type="EMBL" id="OPE47249.1"/>
    </source>
</evidence>
<dbReference type="InterPro" id="IPR007569">
    <property type="entry name" value="DUF559"/>
</dbReference>
<dbReference type="Proteomes" id="UP000191039">
    <property type="component" value="Unassembled WGS sequence"/>
</dbReference>
<dbReference type="RefSeq" id="WP_073858012.1">
    <property type="nucleotide sequence ID" value="NZ_BAAATC010000004.1"/>
</dbReference>
<dbReference type="OrthoDB" id="4390288at2"/>
<dbReference type="Gene3D" id="3.40.960.10">
    <property type="entry name" value="VSR Endonuclease"/>
    <property type="match status" value="1"/>
</dbReference>
<evidence type="ECO:0000259" key="1">
    <source>
        <dbReference type="Pfam" id="PF04480"/>
    </source>
</evidence>
<evidence type="ECO:0000313" key="3">
    <source>
        <dbReference type="EMBL" id="PEG52844.1"/>
    </source>
</evidence>
<sequence>MAPFLGSEAVAAGRASKYDLRSRFTAIYPDVYVADDADLTLDDRALGAWLWSGRRAVLCGLTASALHGARYVEDTQPVELVSPNRRPPGGIRAYNHELREGEITEAGQWGLPATSIARTVFDLGRRSPLDEAVARLDALGNARCFRAPEVLDWARSRHGGKRGIRQLEIALDLHDPGAESLRETWLRLLTVRAGYPRPETQIPVVSGDGRRRYFLDMGWERLKLAVEYDGDHHRTSPAQFAHDIVRTEDLEDLGWIRIRVTKRHNKPEILQRLARAWDARVHSDRDFHRKGDLCAPSALRGPAA</sequence>
<name>A0A1Q4H9V6_9MYCO</name>
<protein>
    <submittedName>
        <fullName evidence="3">DUF559 domain-containing protein</fullName>
    </submittedName>
</protein>
<evidence type="ECO:0000313" key="4">
    <source>
        <dbReference type="Proteomes" id="UP000191039"/>
    </source>
</evidence>
<organism evidence="2 4">
    <name type="scientific">Mycolicibacterium diernhoferi</name>
    <dbReference type="NCBI Taxonomy" id="1801"/>
    <lineage>
        <taxon>Bacteria</taxon>
        <taxon>Bacillati</taxon>
        <taxon>Actinomycetota</taxon>
        <taxon>Actinomycetes</taxon>
        <taxon>Mycobacteriales</taxon>
        <taxon>Mycobacteriaceae</taxon>
        <taxon>Mycolicibacterium</taxon>
    </lineage>
</organism>
<dbReference type="Pfam" id="PF04480">
    <property type="entry name" value="DUF559"/>
    <property type="match status" value="1"/>
</dbReference>
<reference evidence="2 4" key="1">
    <citation type="submission" date="2016-09" db="EMBL/GenBank/DDBJ databases">
        <title>genome sequences of unsequenced Mycobacteria.</title>
        <authorList>
            <person name="Greninger A.L."/>
            <person name="Jerome K.R."/>
            <person name="Mcnair B."/>
            <person name="Wallis C."/>
            <person name="Fang F."/>
        </authorList>
    </citation>
    <scope>NUCLEOTIDE SEQUENCE [LARGE SCALE GENOMIC DNA]</scope>
    <source>
        <strain evidence="2 4">BM1</strain>
    </source>
</reference>
<accession>A0A1Q4H9V6</accession>
<dbReference type="AlphaFoldDB" id="A0A1Q4H9V6"/>